<feature type="region of interest" description="Disordered" evidence="9">
    <location>
        <begin position="606"/>
        <end position="625"/>
    </location>
</feature>
<feature type="compositionally biased region" description="Basic residues" evidence="9">
    <location>
        <begin position="785"/>
        <end position="797"/>
    </location>
</feature>
<dbReference type="Gene3D" id="3.30.40.10">
    <property type="entry name" value="Zinc/RING finger domain, C3HC4 (zinc finger)"/>
    <property type="match status" value="1"/>
</dbReference>
<dbReference type="GO" id="GO:0008270">
    <property type="term" value="F:zinc ion binding"/>
    <property type="evidence" value="ECO:0007669"/>
    <property type="project" value="UniProtKB-KW"/>
</dbReference>
<evidence type="ECO:0000313" key="11">
    <source>
        <dbReference type="EMBL" id="KAF9947905.1"/>
    </source>
</evidence>
<evidence type="ECO:0000256" key="3">
    <source>
        <dbReference type="ARBA" id="ARBA00022771"/>
    </source>
</evidence>
<feature type="compositionally biased region" description="Pro residues" evidence="9">
    <location>
        <begin position="248"/>
        <end position="258"/>
    </location>
</feature>
<comment type="caution">
    <text evidence="11">The sequence shown here is derived from an EMBL/GenBank/DDBJ whole genome shotgun (WGS) entry which is preliminary data.</text>
</comment>
<dbReference type="InterPro" id="IPR019787">
    <property type="entry name" value="Znf_PHD-finger"/>
</dbReference>
<dbReference type="PANTHER" id="PTHR46452:SF1">
    <property type="entry name" value="TRANSCRIPTION INITIATION FACTOR TFIID SUBUNIT 3"/>
    <property type="match status" value="1"/>
</dbReference>
<evidence type="ECO:0000256" key="7">
    <source>
        <dbReference type="ARBA" id="ARBA00023242"/>
    </source>
</evidence>
<evidence type="ECO:0000256" key="1">
    <source>
        <dbReference type="ARBA" id="ARBA00004123"/>
    </source>
</evidence>
<dbReference type="Proteomes" id="UP000738359">
    <property type="component" value="Unassembled WGS sequence"/>
</dbReference>
<reference evidence="11" key="1">
    <citation type="journal article" date="2020" name="Fungal Divers.">
        <title>Resolving the Mortierellaceae phylogeny through synthesis of multi-gene phylogenetics and phylogenomics.</title>
        <authorList>
            <person name="Vandepol N."/>
            <person name="Liber J."/>
            <person name="Desiro A."/>
            <person name="Na H."/>
            <person name="Kennedy M."/>
            <person name="Barry K."/>
            <person name="Grigoriev I.V."/>
            <person name="Miller A.N."/>
            <person name="O'Donnell K."/>
            <person name="Stajich J.E."/>
            <person name="Bonito G."/>
        </authorList>
    </citation>
    <scope>NUCLEOTIDE SEQUENCE</scope>
    <source>
        <strain evidence="11">CK1249</strain>
    </source>
</reference>
<dbReference type="SMART" id="SM00576">
    <property type="entry name" value="BTP"/>
    <property type="match status" value="1"/>
</dbReference>
<name>A0A9P6IU09_MORAP</name>
<feature type="compositionally biased region" description="Polar residues" evidence="9">
    <location>
        <begin position="306"/>
        <end position="332"/>
    </location>
</feature>
<dbReference type="InterPro" id="IPR009072">
    <property type="entry name" value="Histone-fold"/>
</dbReference>
<dbReference type="InterPro" id="IPR019786">
    <property type="entry name" value="Zinc_finger_PHD-type_CS"/>
</dbReference>
<dbReference type="SUPFAM" id="SSF57903">
    <property type="entry name" value="FYVE/PHD zinc finger"/>
    <property type="match status" value="1"/>
</dbReference>
<evidence type="ECO:0000256" key="5">
    <source>
        <dbReference type="ARBA" id="ARBA00023015"/>
    </source>
</evidence>
<dbReference type="InterPro" id="IPR001965">
    <property type="entry name" value="Znf_PHD"/>
</dbReference>
<gene>
    <name evidence="11" type="ORF">BGZ70_002443</name>
</gene>
<proteinExistence type="predicted"/>
<feature type="compositionally biased region" description="Low complexity" evidence="9">
    <location>
        <begin position="609"/>
        <end position="624"/>
    </location>
</feature>
<dbReference type="PROSITE" id="PS50016">
    <property type="entry name" value="ZF_PHD_2"/>
    <property type="match status" value="1"/>
</dbReference>
<feature type="compositionally biased region" description="Polar residues" evidence="9">
    <location>
        <begin position="348"/>
        <end position="359"/>
    </location>
</feature>
<feature type="compositionally biased region" description="Basic residues" evidence="9">
    <location>
        <begin position="694"/>
        <end position="703"/>
    </location>
</feature>
<dbReference type="Pfam" id="PF07524">
    <property type="entry name" value="Bromo_TP"/>
    <property type="match status" value="1"/>
</dbReference>
<keyword evidence="6" id="KW-0804">Transcription</keyword>
<evidence type="ECO:0000256" key="9">
    <source>
        <dbReference type="SAM" id="MobiDB-lite"/>
    </source>
</evidence>
<evidence type="ECO:0000256" key="4">
    <source>
        <dbReference type="ARBA" id="ARBA00022833"/>
    </source>
</evidence>
<dbReference type="SUPFAM" id="SSF47113">
    <property type="entry name" value="Histone-fold"/>
    <property type="match status" value="1"/>
</dbReference>
<keyword evidence="2" id="KW-0479">Metal-binding</keyword>
<keyword evidence="4" id="KW-0862">Zinc</keyword>
<feature type="region of interest" description="Disordered" evidence="9">
    <location>
        <begin position="1"/>
        <end position="24"/>
    </location>
</feature>
<sequence length="904" mass="95576">MKEPGERGGAAPTAPATVKRPYHRKQIVLRDDPNHHAHRSQHMDQPNALTVCSGHQHPSNPSTISNFSQSVLRISTLHMLQSAGYDAVQANSMTVLVDCLGRYLTFLAESAKEFAEHSGRTQVTAFDVADGLSSLGIEISDLKEWLSERPSAETGQEVEEGTTNNGAATAAAATGAAAVAANRPTLPSWRGADPGRVMSGFIMPASEEEQDEYAYPDSSSSNKDVVMTEDVTETPSRRSHWMPESRPPHIPSYMPPFPGSALSADDLEEDEEDQSSNPKIEYSAEPNESVSSPATAASTAGLDSAVTRTATSGESVSPPNLSKLSINTTATIQPEARESSLVPDAKASGSSQSDANVNPYTRVDSPRPLSSLHAALSVSSPSQTTFMLPGQASSKSTSLSADAQNVFSDTLATILDPAPYFPGSSRRNKGEWRLANAAARPVDLSDTLFSASQESVIIDGLLKQSAPPSLLNKFANPGVSVQDVLSPILPFDKSMNGGLSEYQSVQPEPLSQAGVRTSVLPGGSNFDPAALLAAATPSNAPSPAAHSPVTANGVSVNVAASTSAPPVKPAPSVAPVHLNPVGTSTASAPSMSNLATLKAAPVVSGTASSIKPTPTPSTTIVTKPVPGPISLSDLPLSMPASTARTPIAPTPSTPSTPAAPKIRFKFSALDAISTGDSHESSSTSKRDHGSSSGSHHHHSHHRSSSTTSTGSSHHKKSKRSSRDYDDEDEESDGGHVREKKKKKKSKSKDRDRDRDRDHDRDRDRDRERDRDRDRDRDRESDGGGSRHKHKHHKHHRHDSATSNGGAYASPSTGSSHSKSNRAYGYAGAAPPIGSHVSKHGNVVLDEAVEVINCICANPTLDDGLFMIACDSCEVWFHGRCVGIREGDAVTTWFCQRCTAKGRGG</sequence>
<organism evidence="11 12">
    <name type="scientific">Mortierella alpina</name>
    <name type="common">Oleaginous fungus</name>
    <name type="synonym">Mortierella renispora</name>
    <dbReference type="NCBI Taxonomy" id="64518"/>
    <lineage>
        <taxon>Eukaryota</taxon>
        <taxon>Fungi</taxon>
        <taxon>Fungi incertae sedis</taxon>
        <taxon>Mucoromycota</taxon>
        <taxon>Mortierellomycotina</taxon>
        <taxon>Mortierellomycetes</taxon>
        <taxon>Mortierellales</taxon>
        <taxon>Mortierellaceae</taxon>
        <taxon>Mortierella</taxon>
    </lineage>
</organism>
<dbReference type="Gene3D" id="1.10.20.10">
    <property type="entry name" value="Histone, subunit A"/>
    <property type="match status" value="1"/>
</dbReference>
<dbReference type="InterPro" id="IPR006565">
    <property type="entry name" value="BTP"/>
</dbReference>
<comment type="subcellular location">
    <subcellularLocation>
        <location evidence="1">Nucleus</location>
    </subcellularLocation>
</comment>
<dbReference type="GO" id="GO:0045944">
    <property type="term" value="P:positive regulation of transcription by RNA polymerase II"/>
    <property type="evidence" value="ECO:0007669"/>
    <property type="project" value="TreeGrafter"/>
</dbReference>
<dbReference type="EMBL" id="JAAAHY010001596">
    <property type="protein sequence ID" value="KAF9947905.1"/>
    <property type="molecule type" value="Genomic_DNA"/>
</dbReference>
<dbReference type="PANTHER" id="PTHR46452">
    <property type="entry name" value="TRANSCRIPTION INITIATION FACTOR TFIID SUBUNIT 3"/>
    <property type="match status" value="1"/>
</dbReference>
<keyword evidence="3 8" id="KW-0863">Zinc-finger</keyword>
<evidence type="ECO:0000256" key="2">
    <source>
        <dbReference type="ARBA" id="ARBA00022723"/>
    </source>
</evidence>
<dbReference type="PROSITE" id="PS01359">
    <property type="entry name" value="ZF_PHD_1"/>
    <property type="match status" value="1"/>
</dbReference>
<feature type="compositionally biased region" description="Low complexity" evidence="9">
    <location>
        <begin position="289"/>
        <end position="300"/>
    </location>
</feature>
<keyword evidence="5" id="KW-0805">Transcription regulation</keyword>
<accession>A0A9P6IU09</accession>
<evidence type="ECO:0000313" key="12">
    <source>
        <dbReference type="Proteomes" id="UP000738359"/>
    </source>
</evidence>
<dbReference type="OrthoDB" id="436852at2759"/>
<dbReference type="InterPro" id="IPR013083">
    <property type="entry name" value="Znf_RING/FYVE/PHD"/>
</dbReference>
<protein>
    <recommendedName>
        <fullName evidence="10">PHD-type domain-containing protein</fullName>
    </recommendedName>
</protein>
<dbReference type="SMART" id="SM00249">
    <property type="entry name" value="PHD"/>
    <property type="match status" value="1"/>
</dbReference>
<evidence type="ECO:0000256" key="8">
    <source>
        <dbReference type="PROSITE-ProRule" id="PRU00146"/>
    </source>
</evidence>
<dbReference type="AlphaFoldDB" id="A0A9P6IU09"/>
<feature type="compositionally biased region" description="Acidic residues" evidence="9">
    <location>
        <begin position="265"/>
        <end position="274"/>
    </location>
</feature>
<keyword evidence="7" id="KW-0539">Nucleus</keyword>
<feature type="region of interest" description="Disordered" evidence="9">
    <location>
        <begin position="208"/>
        <end position="368"/>
    </location>
</feature>
<feature type="compositionally biased region" description="Basic and acidic residues" evidence="9">
    <location>
        <begin position="748"/>
        <end position="781"/>
    </location>
</feature>
<dbReference type="GO" id="GO:0046982">
    <property type="term" value="F:protein heterodimerization activity"/>
    <property type="evidence" value="ECO:0007669"/>
    <property type="project" value="InterPro"/>
</dbReference>
<evidence type="ECO:0000259" key="10">
    <source>
        <dbReference type="PROSITE" id="PS50016"/>
    </source>
</evidence>
<keyword evidence="12" id="KW-1185">Reference proteome</keyword>
<feature type="region of interest" description="Disordered" evidence="9">
    <location>
        <begin position="673"/>
        <end position="822"/>
    </location>
</feature>
<feature type="compositionally biased region" description="Polar residues" evidence="9">
    <location>
        <begin position="800"/>
        <end position="817"/>
    </location>
</feature>
<feature type="domain" description="PHD-type" evidence="10">
    <location>
        <begin position="850"/>
        <end position="900"/>
    </location>
</feature>
<dbReference type="InterPro" id="IPR011011">
    <property type="entry name" value="Znf_FYVE_PHD"/>
</dbReference>
<feature type="compositionally biased region" description="Basic residues" evidence="9">
    <location>
        <begin position="737"/>
        <end position="747"/>
    </location>
</feature>
<dbReference type="Pfam" id="PF00628">
    <property type="entry name" value="PHD"/>
    <property type="match status" value="1"/>
</dbReference>
<feature type="region of interest" description="Disordered" evidence="9">
    <location>
        <begin position="635"/>
        <end position="659"/>
    </location>
</feature>
<dbReference type="GO" id="GO:0005669">
    <property type="term" value="C:transcription factor TFIID complex"/>
    <property type="evidence" value="ECO:0007669"/>
    <property type="project" value="TreeGrafter"/>
</dbReference>
<feature type="compositionally biased region" description="Basic and acidic residues" evidence="9">
    <location>
        <begin position="676"/>
        <end position="689"/>
    </location>
</feature>
<evidence type="ECO:0000256" key="6">
    <source>
        <dbReference type="ARBA" id="ARBA00023163"/>
    </source>
</evidence>